<dbReference type="EMBL" id="QTTN01000016">
    <property type="protein sequence ID" value="REE83854.1"/>
    <property type="molecule type" value="Genomic_DNA"/>
</dbReference>
<dbReference type="Proteomes" id="UP000256304">
    <property type="component" value="Unassembled WGS sequence"/>
</dbReference>
<accession>A0A3D9S1V3</accession>
<evidence type="ECO:0000313" key="1">
    <source>
        <dbReference type="EMBL" id="REE83854.1"/>
    </source>
</evidence>
<keyword evidence="2" id="KW-1185">Reference proteome</keyword>
<reference evidence="1 2" key="1">
    <citation type="submission" date="2018-08" db="EMBL/GenBank/DDBJ databases">
        <title>Genomic Encyclopedia of Type Strains, Phase III (KMG-III): the genomes of soil and plant-associated and newly described type strains.</title>
        <authorList>
            <person name="Whitman W."/>
        </authorList>
    </citation>
    <scope>NUCLEOTIDE SEQUENCE [LARGE SCALE GENOMIC DNA]</scope>
    <source>
        <strain evidence="1 2">CGMCC 1.10966</strain>
    </source>
</reference>
<dbReference type="AlphaFoldDB" id="A0A3D9S1V3"/>
<dbReference type="RefSeq" id="WP_245996027.1">
    <property type="nucleotide sequence ID" value="NZ_QTTN01000016.1"/>
</dbReference>
<name>A0A3D9S1V3_9BACL</name>
<keyword evidence="1" id="KW-0808">Transferase</keyword>
<dbReference type="SUPFAM" id="SSF56112">
    <property type="entry name" value="Protein kinase-like (PK-like)"/>
    <property type="match status" value="1"/>
</dbReference>
<organism evidence="1 2">
    <name type="scientific">Paenibacillus taihuensis</name>
    <dbReference type="NCBI Taxonomy" id="1156355"/>
    <lineage>
        <taxon>Bacteria</taxon>
        <taxon>Bacillati</taxon>
        <taxon>Bacillota</taxon>
        <taxon>Bacilli</taxon>
        <taxon>Bacillales</taxon>
        <taxon>Paenibacillaceae</taxon>
        <taxon>Paenibacillus</taxon>
    </lineage>
</organism>
<dbReference type="Gene3D" id="3.90.1200.10">
    <property type="match status" value="1"/>
</dbReference>
<dbReference type="InterPro" id="IPR004119">
    <property type="entry name" value="EcKL"/>
</dbReference>
<sequence>MLQVQVEGRTGLPIEGKLEQLNRCLEQIFGHDGVELLSVVCEDLVSGSLNPTTAGIYRVHGLAHVRGEEKSWSLVLKVSKADSDDKLKDDIQHHNYWLREALLFESGLLDELPESILRAPRSYLVEEQADGTAWLWMEHVDGYYPRTKEQLVHVAHQLGRFGGEYLMGRSGLPSETWICRSWLKSWIVGSRQYAPDPHPYVDQLQKENERSIWAWFQQLEREEEQLLASLQRLPRVLAHQDLGHKNILLVQDPQGAEQVVFIDWQFMSISGVGEDLAKMFGVNMSNGVIPLGHYREYREALFDSYIAGLRAAGWDGDAALARFGFCAAAAFRSVWEVPRYLAWATQLEENPQDEQLIQRMERLEQVIAIHMEMWAEAQAKALI</sequence>
<dbReference type="Pfam" id="PF02958">
    <property type="entry name" value="EcKL"/>
    <property type="match status" value="1"/>
</dbReference>
<dbReference type="GO" id="GO:0016740">
    <property type="term" value="F:transferase activity"/>
    <property type="evidence" value="ECO:0007669"/>
    <property type="project" value="UniProtKB-KW"/>
</dbReference>
<proteinExistence type="predicted"/>
<evidence type="ECO:0000313" key="2">
    <source>
        <dbReference type="Proteomes" id="UP000256304"/>
    </source>
</evidence>
<gene>
    <name evidence="1" type="ORF">A8990_11633</name>
</gene>
<comment type="caution">
    <text evidence="1">The sequence shown here is derived from an EMBL/GenBank/DDBJ whole genome shotgun (WGS) entry which is preliminary data.</text>
</comment>
<dbReference type="InterPro" id="IPR011009">
    <property type="entry name" value="Kinase-like_dom_sf"/>
</dbReference>
<protein>
    <submittedName>
        <fullName evidence="1">Phosphotransferase family enzyme</fullName>
    </submittedName>
</protein>